<protein>
    <recommendedName>
        <fullName evidence="5">Alkaline phosphatase-like protein</fullName>
    </recommendedName>
</protein>
<dbReference type="eggNOG" id="COG3119">
    <property type="taxonomic scope" value="Bacteria"/>
</dbReference>
<feature type="transmembrane region" description="Helical" evidence="1">
    <location>
        <begin position="379"/>
        <end position="401"/>
    </location>
</feature>
<dbReference type="STRING" id="858215.Thexy_1519"/>
<feature type="transmembrane region" description="Helical" evidence="1">
    <location>
        <begin position="463"/>
        <end position="485"/>
    </location>
</feature>
<dbReference type="RefSeq" id="WP_013788287.1">
    <property type="nucleotide sequence ID" value="NC_015555.1"/>
</dbReference>
<dbReference type="InterPro" id="IPR017850">
    <property type="entry name" value="Alkaline_phosphatase_core_sf"/>
</dbReference>
<proteinExistence type="predicted"/>
<keyword evidence="1" id="KW-1133">Transmembrane helix</keyword>
<feature type="transmembrane region" description="Helical" evidence="1">
    <location>
        <begin position="680"/>
        <end position="698"/>
    </location>
</feature>
<dbReference type="AlphaFoldDB" id="F6BH04"/>
<evidence type="ECO:0000313" key="3">
    <source>
        <dbReference type="EMBL" id="AEF17551.1"/>
    </source>
</evidence>
<gene>
    <name evidence="3" type="ordered locus">Thexy_1519</name>
</gene>
<evidence type="ECO:0000256" key="2">
    <source>
        <dbReference type="SAM" id="SignalP"/>
    </source>
</evidence>
<accession>F6BH04</accession>
<dbReference type="SUPFAM" id="SSF53649">
    <property type="entry name" value="Alkaline phosphatase-like"/>
    <property type="match status" value="1"/>
</dbReference>
<dbReference type="HOGENOM" id="CLU_013382_1_0_9"/>
<keyword evidence="4" id="KW-1185">Reference proteome</keyword>
<dbReference type="Gene3D" id="3.40.720.10">
    <property type="entry name" value="Alkaline Phosphatase, subunit A"/>
    <property type="match status" value="1"/>
</dbReference>
<feature type="chain" id="PRO_5003338151" description="Alkaline phosphatase-like protein" evidence="2">
    <location>
        <begin position="25"/>
        <end position="730"/>
    </location>
</feature>
<sequence length="730" mass="81808">MKNKFVLFFLVLLFFLGVFSFSYAQTGQDGKKAVVFILNRVAIDDFLNVDLKNINKMIENGTYGLMTVNADGGRSLESVFMTLGTGTRAVGSNGASLNFNTWETYNDELASTIYERNTGKIPSEGQILNLDIAQIIRNNSKRNHIIRPGLLGDKFKDSGLSVAVFGNEDTDVDYKRYAPLIGMNYSGIVPYGDVSYMTNKKDSLMPYGISTDYDTMYKEYLNIKDNVALTIFDLGDTARANDYQNIGLDKINRENKEKALKNADEFIGKILRSDSGNTLFMIVTPLPPSQKMGQSDFLAPIVMYGNGIAKGKLITSDTTKRMGVVTNTDLLPTILTYFGLDVPAFVTGHNLYSSDVNGDLMKLENLEKQLTFNYTYRPYFLKTYVMLQIFILILSLVILLFFKEYSTLVKPFLLLIPIMPISFLLLPLFDYKNIVNSVLGIVVVSAVFTLTTYKLVKKSSFRYFFIAAFTAAILMLDMLTGYNLLKNSFLSYDVIAGARFYGIGNEYMGIFIGATLCFALLSFETFRNIDKRYLIFANILIYIIALYFIASPSLGTNVGGGIAAFAAFSVASMYLFGKRLNIKNILFVGGSIVVLLFLLFYLDSLRPVSEQTHIGQTFNLVKNNGIYPLIQIFARKISMNLKLFKYSVWSRVLVTLVFVLFVLFYKPVGALKKILNEQKYVYISFLSTVVGSIFALVFNDSGVVAAATTMVYTVPMLIDIIIDESKIIKE</sequence>
<feature type="transmembrane region" description="Helical" evidence="1">
    <location>
        <begin position="434"/>
        <end position="456"/>
    </location>
</feature>
<reference evidence="3" key="1">
    <citation type="submission" date="2011-05" db="EMBL/GenBank/DDBJ databases">
        <title>Complete sequence of Thermoanaerobacterium xylanolyticum LX-11.</title>
        <authorList>
            <consortium name="US DOE Joint Genome Institute"/>
            <person name="Lucas S."/>
            <person name="Han J."/>
            <person name="Lapidus A."/>
            <person name="Cheng J.-F."/>
            <person name="Goodwin L."/>
            <person name="Pitluck S."/>
            <person name="Peters L."/>
            <person name="Mikhailova N."/>
            <person name="Lu M."/>
            <person name="Han C."/>
            <person name="Tapia R."/>
            <person name="Land M."/>
            <person name="Hauser L."/>
            <person name="Kyrpides N."/>
            <person name="Ivanova N."/>
            <person name="Pagani I."/>
            <person name="Hemme C."/>
            <person name="Woyke T."/>
        </authorList>
    </citation>
    <scope>NUCLEOTIDE SEQUENCE</scope>
    <source>
        <strain evidence="3">LX-11</strain>
    </source>
</reference>
<evidence type="ECO:0000313" key="4">
    <source>
        <dbReference type="Proteomes" id="UP000007239"/>
    </source>
</evidence>
<evidence type="ECO:0008006" key="5">
    <source>
        <dbReference type="Google" id="ProtNLM"/>
    </source>
</evidence>
<feature type="transmembrane region" description="Helical" evidence="1">
    <location>
        <begin position="408"/>
        <end position="428"/>
    </location>
</feature>
<feature type="signal peptide" evidence="2">
    <location>
        <begin position="1"/>
        <end position="24"/>
    </location>
</feature>
<feature type="transmembrane region" description="Helical" evidence="1">
    <location>
        <begin position="584"/>
        <end position="602"/>
    </location>
</feature>
<keyword evidence="2" id="KW-0732">Signal</keyword>
<feature type="transmembrane region" description="Helical" evidence="1">
    <location>
        <begin position="704"/>
        <end position="722"/>
    </location>
</feature>
<feature type="transmembrane region" description="Helical" evidence="1">
    <location>
        <begin position="507"/>
        <end position="526"/>
    </location>
</feature>
<feature type="transmembrane region" description="Helical" evidence="1">
    <location>
        <begin position="533"/>
        <end position="550"/>
    </location>
</feature>
<dbReference type="Proteomes" id="UP000007239">
    <property type="component" value="Chromosome"/>
</dbReference>
<organism evidence="3 4">
    <name type="scientific">Thermoanaerobacterium xylanolyticum (strain ATCC 49914 / DSM 7097 / LX-11)</name>
    <dbReference type="NCBI Taxonomy" id="858215"/>
    <lineage>
        <taxon>Bacteria</taxon>
        <taxon>Bacillati</taxon>
        <taxon>Bacillota</taxon>
        <taxon>Clostridia</taxon>
        <taxon>Thermoanaerobacterales</taxon>
        <taxon>Thermoanaerobacteraceae</taxon>
        <taxon>Thermoanaerobacterium</taxon>
    </lineage>
</organism>
<feature type="transmembrane region" description="Helical" evidence="1">
    <location>
        <begin position="648"/>
        <end position="668"/>
    </location>
</feature>
<keyword evidence="1" id="KW-0472">Membrane</keyword>
<keyword evidence="1" id="KW-0812">Transmembrane</keyword>
<name>F6BH04_THEXL</name>
<evidence type="ECO:0000256" key="1">
    <source>
        <dbReference type="SAM" id="Phobius"/>
    </source>
</evidence>
<dbReference type="KEGG" id="txy:Thexy_1519"/>
<feature type="transmembrane region" description="Helical" evidence="1">
    <location>
        <begin position="556"/>
        <end position="577"/>
    </location>
</feature>
<dbReference type="EMBL" id="CP002739">
    <property type="protein sequence ID" value="AEF17551.1"/>
    <property type="molecule type" value="Genomic_DNA"/>
</dbReference>